<evidence type="ECO:0000256" key="7">
    <source>
        <dbReference type="ARBA" id="ARBA00022968"/>
    </source>
</evidence>
<keyword evidence="6" id="KW-0812">Transmembrane</keyword>
<evidence type="ECO:0000256" key="9">
    <source>
        <dbReference type="ARBA" id="ARBA00023136"/>
    </source>
</evidence>
<keyword evidence="9" id="KW-0472">Membrane</keyword>
<organism evidence="13 14">
    <name type="scientific">Parthenolecanium corni</name>
    <dbReference type="NCBI Taxonomy" id="536013"/>
    <lineage>
        <taxon>Eukaryota</taxon>
        <taxon>Metazoa</taxon>
        <taxon>Ecdysozoa</taxon>
        <taxon>Arthropoda</taxon>
        <taxon>Hexapoda</taxon>
        <taxon>Insecta</taxon>
        <taxon>Pterygota</taxon>
        <taxon>Neoptera</taxon>
        <taxon>Paraneoptera</taxon>
        <taxon>Hemiptera</taxon>
        <taxon>Sternorrhyncha</taxon>
        <taxon>Coccoidea</taxon>
        <taxon>Coccidae</taxon>
        <taxon>Parthenolecanium</taxon>
    </lineage>
</organism>
<gene>
    <name evidence="13" type="ORF">V9T40_001181</name>
</gene>
<keyword evidence="5" id="KW-0808">Transferase</keyword>
<dbReference type="GO" id="GO:0005794">
    <property type="term" value="C:Golgi apparatus"/>
    <property type="evidence" value="ECO:0007669"/>
    <property type="project" value="TreeGrafter"/>
</dbReference>
<dbReference type="EMBL" id="JBBCAQ010000034">
    <property type="protein sequence ID" value="KAK7580552.1"/>
    <property type="molecule type" value="Genomic_DNA"/>
</dbReference>
<evidence type="ECO:0000256" key="6">
    <source>
        <dbReference type="ARBA" id="ARBA00022692"/>
    </source>
</evidence>
<evidence type="ECO:0000256" key="1">
    <source>
        <dbReference type="ARBA" id="ARBA00004606"/>
    </source>
</evidence>
<evidence type="ECO:0000256" key="4">
    <source>
        <dbReference type="ARBA" id="ARBA00022676"/>
    </source>
</evidence>
<comment type="similarity">
    <text evidence="3">Belongs to the glycosyltransferase 7 family.</text>
</comment>
<proteinExistence type="inferred from homology"/>
<keyword evidence="14" id="KW-1185">Reference proteome</keyword>
<dbReference type="InterPro" id="IPR029044">
    <property type="entry name" value="Nucleotide-diphossugar_trans"/>
</dbReference>
<keyword evidence="7" id="KW-0735">Signal-anchor</keyword>
<keyword evidence="4" id="KW-0328">Glycosyltransferase</keyword>
<keyword evidence="10" id="KW-0325">Glycoprotein</keyword>
<feature type="domain" description="Galactosyltransferase N-terminal" evidence="12">
    <location>
        <begin position="388"/>
        <end position="492"/>
    </location>
</feature>
<dbReference type="InterPro" id="IPR027791">
    <property type="entry name" value="Galactosyl_T_C"/>
</dbReference>
<dbReference type="GO" id="GO:0005975">
    <property type="term" value="P:carbohydrate metabolic process"/>
    <property type="evidence" value="ECO:0007669"/>
    <property type="project" value="InterPro"/>
</dbReference>
<comment type="pathway">
    <text evidence="2">Protein modification; protein glycosylation.</text>
</comment>
<evidence type="ECO:0000256" key="8">
    <source>
        <dbReference type="ARBA" id="ARBA00022989"/>
    </source>
</evidence>
<accession>A0AAN9TNT7</accession>
<evidence type="ECO:0000256" key="10">
    <source>
        <dbReference type="ARBA" id="ARBA00023180"/>
    </source>
</evidence>
<evidence type="ECO:0000256" key="5">
    <source>
        <dbReference type="ARBA" id="ARBA00022679"/>
    </source>
</evidence>
<reference evidence="13 14" key="1">
    <citation type="submission" date="2024-03" db="EMBL/GenBank/DDBJ databases">
        <title>Adaptation during the transition from Ophiocordyceps entomopathogen to insect associate is accompanied by gene loss and intensified selection.</title>
        <authorList>
            <person name="Ward C.M."/>
            <person name="Onetto C.A."/>
            <person name="Borneman A.R."/>
        </authorList>
    </citation>
    <scope>NUCLEOTIDE SEQUENCE [LARGE SCALE GENOMIC DNA]</scope>
    <source>
        <strain evidence="13">AWRI1</strain>
        <tissue evidence="13">Single Adult Female</tissue>
    </source>
</reference>
<evidence type="ECO:0000256" key="3">
    <source>
        <dbReference type="ARBA" id="ARBA00005735"/>
    </source>
</evidence>
<dbReference type="SUPFAM" id="SSF53448">
    <property type="entry name" value="Nucleotide-diphospho-sugar transferases"/>
    <property type="match status" value="2"/>
</dbReference>
<dbReference type="InterPro" id="IPR003859">
    <property type="entry name" value="Galactosyl_T"/>
</dbReference>
<sequence length="638" mass="74578">MSPFFLCDKYFSFQVYLILVITLFTVLRNVHVEAIKYIAHEDMEKNLVPSNTNTSDNLCSFSFYNESDIIAYWNPHFRYPIFPEDPQTFAKRENVKPGGEWEPSGCKARYSVALIIPYRDRLTQLSFFIRYIHLFLRWHNIQYRIYVIEQTQHYFFNRGLILNAGYLEAKKDKNYPCFIFHDVDIIPSNINNIFACSQAPRHMSVLRTSTYYRLPYPTYFDKAVSFLSEHFEKINGFSNKFYGSGGEDDDLYNRVVYHGLEPVRYPNSASTHSSLAHVDSIINKDKDAILKAGKNFYHLGLNSTKYEVFHRVEEPLFTRIMIRPLEGIPEVEAIKYIKHEDIEETLVPSNTNTSQKLCSIKCTSEGYAILTYEVPLVPQDPQTFVTEFSVKPGGEWEPSDCKARFSIALIIPYRDRAMQFSLFIHYIHRFLQNQQIQYRIYVIEQSQHYFFNRGLILNAGYLEAKKDKNYTCFIFHDVDIIPSHYDNIYACSQAPRHMAVLLTSTYYRLPHRTYFDKALSFLPEHFEKINGFSNKFYGSGGEDEDLYNRVVYHGLEPIRFPAKSSTYSSLVHVDSIINKEKDAILKEGKNFYHLGLNSVEYSVYRRKEEPLCTRIIIKPEGGIPIGVEIPDCNEDEKE</sequence>
<dbReference type="Proteomes" id="UP001367676">
    <property type="component" value="Unassembled WGS sequence"/>
</dbReference>
<dbReference type="Pfam" id="PF13733">
    <property type="entry name" value="Glyco_transf_7N"/>
    <property type="match status" value="2"/>
</dbReference>
<comment type="subcellular location">
    <subcellularLocation>
        <location evidence="1">Membrane</location>
        <topology evidence="1">Single-pass type II membrane protein</topology>
    </subcellularLocation>
</comment>
<dbReference type="InterPro" id="IPR027995">
    <property type="entry name" value="Galactosyl_T_N"/>
</dbReference>
<dbReference type="GO" id="GO:0008378">
    <property type="term" value="F:galactosyltransferase activity"/>
    <property type="evidence" value="ECO:0007669"/>
    <property type="project" value="TreeGrafter"/>
</dbReference>
<dbReference type="PANTHER" id="PTHR19300">
    <property type="entry name" value="BETA-1,4-GALACTOSYLTRANSFERASE"/>
    <property type="match status" value="1"/>
</dbReference>
<dbReference type="AlphaFoldDB" id="A0AAN9TNT7"/>
<comment type="caution">
    <text evidence="13">The sequence shown here is derived from an EMBL/GenBank/DDBJ whole genome shotgun (WGS) entry which is preliminary data.</text>
</comment>
<feature type="domain" description="Galactosyltransferase C-terminal" evidence="11">
    <location>
        <begin position="201"/>
        <end position="274"/>
    </location>
</feature>
<protein>
    <submittedName>
        <fullName evidence="13">Uncharacterized protein</fullName>
    </submittedName>
</protein>
<keyword evidence="8" id="KW-1133">Transmembrane helix</keyword>
<dbReference type="GO" id="GO:0016020">
    <property type="term" value="C:membrane"/>
    <property type="evidence" value="ECO:0007669"/>
    <property type="project" value="UniProtKB-SubCell"/>
</dbReference>
<feature type="domain" description="Galactosyltransferase N-terminal" evidence="12">
    <location>
        <begin position="90"/>
        <end position="197"/>
    </location>
</feature>
<dbReference type="PANTHER" id="PTHR19300:SF57">
    <property type="entry name" value="BETA-1,4-N-ACETYLGALACTOSAMINYLTRANSFERASE"/>
    <property type="match status" value="1"/>
</dbReference>
<evidence type="ECO:0000256" key="2">
    <source>
        <dbReference type="ARBA" id="ARBA00004922"/>
    </source>
</evidence>
<dbReference type="PRINTS" id="PR02050">
    <property type="entry name" value="B14GALTRFASE"/>
</dbReference>
<dbReference type="Gene3D" id="3.90.550.10">
    <property type="entry name" value="Spore Coat Polysaccharide Biosynthesis Protein SpsA, Chain A"/>
    <property type="match status" value="2"/>
</dbReference>
<evidence type="ECO:0000313" key="13">
    <source>
        <dbReference type="EMBL" id="KAK7580552.1"/>
    </source>
</evidence>
<dbReference type="Pfam" id="PF02709">
    <property type="entry name" value="Glyco_transf_7C"/>
    <property type="match status" value="2"/>
</dbReference>
<evidence type="ECO:0000259" key="12">
    <source>
        <dbReference type="Pfam" id="PF13733"/>
    </source>
</evidence>
<feature type="domain" description="Galactosyltransferase C-terminal" evidence="11">
    <location>
        <begin position="496"/>
        <end position="572"/>
    </location>
</feature>
<evidence type="ECO:0000313" key="14">
    <source>
        <dbReference type="Proteomes" id="UP001367676"/>
    </source>
</evidence>
<evidence type="ECO:0000259" key="11">
    <source>
        <dbReference type="Pfam" id="PF02709"/>
    </source>
</evidence>
<name>A0AAN9TNT7_9HEMI</name>